<evidence type="ECO:0000256" key="5">
    <source>
        <dbReference type="RuleBase" id="RU362130"/>
    </source>
</evidence>
<evidence type="ECO:0000256" key="1">
    <source>
        <dbReference type="ARBA" id="ARBA00007233"/>
    </source>
</evidence>
<dbReference type="InterPro" id="IPR046350">
    <property type="entry name" value="Cystatin_sf"/>
</dbReference>
<dbReference type="InterPro" id="IPR027214">
    <property type="entry name" value="Cystatin"/>
</dbReference>
<proteinExistence type="inferred from homology"/>
<evidence type="ECO:0000256" key="3">
    <source>
        <dbReference type="ARBA" id="ARBA00022704"/>
    </source>
</evidence>
<comment type="similarity">
    <text evidence="1 5">Belongs to the cystatin family. Phytocystatin subfamily.</text>
</comment>
<dbReference type="GO" id="GO:0004869">
    <property type="term" value="F:cysteine-type endopeptidase inhibitor activity"/>
    <property type="evidence" value="ECO:0007669"/>
    <property type="project" value="UniProtKB-KW"/>
</dbReference>
<dbReference type="SUPFAM" id="SSF54403">
    <property type="entry name" value="Cystatin/monellin"/>
    <property type="match status" value="1"/>
</dbReference>
<dbReference type="Proteomes" id="UP000015105">
    <property type="component" value="Chromosome 5D"/>
</dbReference>
<reference evidence="8" key="5">
    <citation type="journal article" date="2021" name="G3 (Bethesda)">
        <title>Aegilops tauschii genome assembly Aet v5.0 features greater sequence contiguity and improved annotation.</title>
        <authorList>
            <person name="Wang L."/>
            <person name="Zhu T."/>
            <person name="Rodriguez J.C."/>
            <person name="Deal K.R."/>
            <person name="Dubcovsky J."/>
            <person name="McGuire P.E."/>
            <person name="Lux T."/>
            <person name="Spannagl M."/>
            <person name="Mayer K.F.X."/>
            <person name="Baldrich P."/>
            <person name="Meyers B.C."/>
            <person name="Huo N."/>
            <person name="Gu Y.Q."/>
            <person name="Zhou H."/>
            <person name="Devos K.M."/>
            <person name="Bennetzen J.L."/>
            <person name="Unver T."/>
            <person name="Budak H."/>
            <person name="Gulick P.J."/>
            <person name="Galiba G."/>
            <person name="Kalapos B."/>
            <person name="Nelson D.R."/>
            <person name="Li P."/>
            <person name="You F.M."/>
            <person name="Luo M.C."/>
            <person name="Dvorak J."/>
        </authorList>
    </citation>
    <scope>NUCLEOTIDE SEQUENCE [LARGE SCALE GENOMIC DNA]</scope>
    <source>
        <strain evidence="8">cv. AL8/78</strain>
    </source>
</reference>
<reference evidence="8" key="3">
    <citation type="journal article" date="2017" name="Nature">
        <title>Genome sequence of the progenitor of the wheat D genome Aegilops tauschii.</title>
        <authorList>
            <person name="Luo M.C."/>
            <person name="Gu Y.Q."/>
            <person name="Puiu D."/>
            <person name="Wang H."/>
            <person name="Twardziok S.O."/>
            <person name="Deal K.R."/>
            <person name="Huo N."/>
            <person name="Zhu T."/>
            <person name="Wang L."/>
            <person name="Wang Y."/>
            <person name="McGuire P.E."/>
            <person name="Liu S."/>
            <person name="Long H."/>
            <person name="Ramasamy R.K."/>
            <person name="Rodriguez J.C."/>
            <person name="Van S.L."/>
            <person name="Yuan L."/>
            <person name="Wang Z."/>
            <person name="Xia Z."/>
            <person name="Xiao L."/>
            <person name="Anderson O.D."/>
            <person name="Ouyang S."/>
            <person name="Liang Y."/>
            <person name="Zimin A.V."/>
            <person name="Pertea G."/>
            <person name="Qi P."/>
            <person name="Bennetzen J.L."/>
            <person name="Dai X."/>
            <person name="Dawson M.W."/>
            <person name="Muller H.G."/>
            <person name="Kugler K."/>
            <person name="Rivarola-Duarte L."/>
            <person name="Spannagl M."/>
            <person name="Mayer K.F.X."/>
            <person name="Lu F.H."/>
            <person name="Bevan M.W."/>
            <person name="Leroy P."/>
            <person name="Li P."/>
            <person name="You F.M."/>
            <person name="Sun Q."/>
            <person name="Liu Z."/>
            <person name="Lyons E."/>
            <person name="Wicker T."/>
            <person name="Salzberg S.L."/>
            <person name="Devos K.M."/>
            <person name="Dvorak J."/>
        </authorList>
    </citation>
    <scope>NUCLEOTIDE SEQUENCE [LARGE SCALE GENOMIC DNA]</scope>
    <source>
        <strain evidence="8">cv. AL8/78</strain>
    </source>
</reference>
<reference evidence="8" key="4">
    <citation type="submission" date="2019-03" db="UniProtKB">
        <authorList>
            <consortium name="EnsemblPlants"/>
        </authorList>
    </citation>
    <scope>IDENTIFICATION</scope>
</reference>
<reference evidence="9" key="1">
    <citation type="journal article" date="2014" name="Science">
        <title>Ancient hybridizations among the ancestral genomes of bread wheat.</title>
        <authorList>
            <consortium name="International Wheat Genome Sequencing Consortium,"/>
            <person name="Marcussen T."/>
            <person name="Sandve S.R."/>
            <person name="Heier L."/>
            <person name="Spannagl M."/>
            <person name="Pfeifer M."/>
            <person name="Jakobsen K.S."/>
            <person name="Wulff B.B."/>
            <person name="Steuernagel B."/>
            <person name="Mayer K.F."/>
            <person name="Olsen O.A."/>
        </authorList>
    </citation>
    <scope>NUCLEOTIDE SEQUENCE [LARGE SCALE GENOMIC DNA]</scope>
    <source>
        <strain evidence="9">cv. AL8/78</strain>
    </source>
</reference>
<keyword evidence="9" id="KW-1185">Reference proteome</keyword>
<evidence type="ECO:0000256" key="6">
    <source>
        <dbReference type="SAM" id="MobiDB-lite"/>
    </source>
</evidence>
<evidence type="ECO:0000313" key="9">
    <source>
        <dbReference type="Proteomes" id="UP000015105"/>
    </source>
</evidence>
<dbReference type="CDD" id="cd00042">
    <property type="entry name" value="CY"/>
    <property type="match status" value="1"/>
</dbReference>
<keyword evidence="2 5" id="KW-0646">Protease inhibitor</keyword>
<dbReference type="PANTHER" id="PTHR11413">
    <property type="entry name" value="CYSTATIN FAMILY MEMBER"/>
    <property type="match status" value="1"/>
</dbReference>
<evidence type="ECO:0000256" key="4">
    <source>
        <dbReference type="ARBA" id="ARBA00022821"/>
    </source>
</evidence>
<reference evidence="9" key="2">
    <citation type="journal article" date="2017" name="Nat. Plants">
        <title>The Aegilops tauschii genome reveals multiple impacts of transposons.</title>
        <authorList>
            <person name="Zhao G."/>
            <person name="Zou C."/>
            <person name="Li K."/>
            <person name="Wang K."/>
            <person name="Li T."/>
            <person name="Gao L."/>
            <person name="Zhang X."/>
            <person name="Wang H."/>
            <person name="Yang Z."/>
            <person name="Liu X."/>
            <person name="Jiang W."/>
            <person name="Mao L."/>
            <person name="Kong X."/>
            <person name="Jiao Y."/>
            <person name="Jia J."/>
        </authorList>
    </citation>
    <scope>NUCLEOTIDE SEQUENCE [LARGE SCALE GENOMIC DNA]</scope>
    <source>
        <strain evidence="9">cv. AL8/78</strain>
    </source>
</reference>
<evidence type="ECO:0000259" key="7">
    <source>
        <dbReference type="SMART" id="SM00043"/>
    </source>
</evidence>
<accession>A0A453MB00</accession>
<evidence type="ECO:0000313" key="8">
    <source>
        <dbReference type="EnsemblPlants" id="AET5Gv21122900.1"/>
    </source>
</evidence>
<protein>
    <recommendedName>
        <fullName evidence="5">Cysteine proteinase inhibitor</fullName>
    </recommendedName>
</protein>
<dbReference type="SMART" id="SM00043">
    <property type="entry name" value="CY"/>
    <property type="match status" value="1"/>
</dbReference>
<dbReference type="Gene3D" id="3.10.450.10">
    <property type="match status" value="1"/>
</dbReference>
<dbReference type="AlphaFoldDB" id="A0A453MB00"/>
<dbReference type="PANTHER" id="PTHR11413:SF114">
    <property type="entry name" value="CYSTEINE PROTEINASE INHIBITOR"/>
    <property type="match status" value="1"/>
</dbReference>
<feature type="domain" description="Cystatin" evidence="7">
    <location>
        <begin position="52"/>
        <end position="143"/>
    </location>
</feature>
<name>A0A453MB00_AEGTS</name>
<dbReference type="GO" id="GO:0006952">
    <property type="term" value="P:defense response"/>
    <property type="evidence" value="ECO:0007669"/>
    <property type="project" value="UniProtKB-KW"/>
</dbReference>
<evidence type="ECO:0000256" key="2">
    <source>
        <dbReference type="ARBA" id="ARBA00022690"/>
    </source>
</evidence>
<dbReference type="STRING" id="200361.A0A453MB00"/>
<keyword evidence="3 5" id="KW-0789">Thiol protease inhibitor</keyword>
<sequence length="170" mass="18865">PPRIDGDVETSSPRIGGPAPATHPRPIVYSEPDRGDAPPTLGGIEDSPGPEKMYGGIEDWPGAENDLGVDLARFAVSEHNSNTNALLEFQKVVKVKQQVVEGMMYYITIEVDEGWAKKLYEAKVWDRPWLDSNPRQLSEFKPAEDKLCTLLRNMPAFLPGLNRAGCVEYK</sequence>
<dbReference type="EnsemblPlants" id="AET5Gv21122900.1">
    <property type="protein sequence ID" value="AET5Gv21122900.1"/>
    <property type="gene ID" value="AET5Gv21122900"/>
</dbReference>
<dbReference type="Gramene" id="AET5Gv21122900.1">
    <property type="protein sequence ID" value="AET5Gv21122900.1"/>
    <property type="gene ID" value="AET5Gv21122900"/>
</dbReference>
<keyword evidence="4" id="KW-0611">Plant defense</keyword>
<dbReference type="InterPro" id="IPR000010">
    <property type="entry name" value="Cystatin_dom"/>
</dbReference>
<feature type="region of interest" description="Disordered" evidence="6">
    <location>
        <begin position="1"/>
        <end position="50"/>
    </location>
</feature>
<dbReference type="Pfam" id="PF16845">
    <property type="entry name" value="SQAPI"/>
    <property type="match status" value="1"/>
</dbReference>
<organism evidence="8 9">
    <name type="scientific">Aegilops tauschii subsp. strangulata</name>
    <name type="common">Goatgrass</name>
    <dbReference type="NCBI Taxonomy" id="200361"/>
    <lineage>
        <taxon>Eukaryota</taxon>
        <taxon>Viridiplantae</taxon>
        <taxon>Streptophyta</taxon>
        <taxon>Embryophyta</taxon>
        <taxon>Tracheophyta</taxon>
        <taxon>Spermatophyta</taxon>
        <taxon>Magnoliopsida</taxon>
        <taxon>Liliopsida</taxon>
        <taxon>Poales</taxon>
        <taxon>Poaceae</taxon>
        <taxon>BOP clade</taxon>
        <taxon>Pooideae</taxon>
        <taxon>Triticodae</taxon>
        <taxon>Triticeae</taxon>
        <taxon>Triticinae</taxon>
        <taxon>Aegilops</taxon>
    </lineage>
</organism>